<evidence type="ECO:0000313" key="3">
    <source>
        <dbReference type="Proteomes" id="UP001247805"/>
    </source>
</evidence>
<evidence type="ECO:0000313" key="2">
    <source>
        <dbReference type="EMBL" id="MDU0355078.1"/>
    </source>
</evidence>
<feature type="domain" description="Polysaccharide lyase 14" evidence="1">
    <location>
        <begin position="8"/>
        <end position="105"/>
    </location>
</feature>
<accession>A0ABU3SYI8</accession>
<name>A0ABU3SYI8_9ALTE</name>
<reference evidence="2 3" key="1">
    <citation type="submission" date="2023-10" db="EMBL/GenBank/DDBJ databases">
        <title>Glaciecola aquimarina strain GGW-M5 nov., isolated from a coastal seawater.</title>
        <authorList>
            <person name="Bayburt H."/>
            <person name="Kim J.M."/>
            <person name="Choi B.J."/>
            <person name="Jeon C.O."/>
        </authorList>
    </citation>
    <scope>NUCLEOTIDE SEQUENCE [LARGE SCALE GENOMIC DNA]</scope>
    <source>
        <strain evidence="2 3">KCTC 32108</strain>
    </source>
</reference>
<gene>
    <name evidence="2" type="ORF">RS130_15270</name>
</gene>
<evidence type="ECO:0000259" key="1">
    <source>
        <dbReference type="Pfam" id="PF21294"/>
    </source>
</evidence>
<comment type="caution">
    <text evidence="2">The sequence shown here is derived from an EMBL/GenBank/DDBJ whole genome shotgun (WGS) entry which is preliminary data.</text>
</comment>
<sequence>MKGSSICTTWICLGKWGEDLALGEFHFKTEQWHTLTQHIRVNDMNESNGVLKVWIDGKKRLDRNNIRFRGQPTALIDSFYFSTFHGGNSAEWGPKTNSSAYFDNFIISSTPLINENLNKRQ</sequence>
<organism evidence="2 3">
    <name type="scientific">Paraglaciecola aquimarina</name>
    <dbReference type="NCBI Taxonomy" id="1235557"/>
    <lineage>
        <taxon>Bacteria</taxon>
        <taxon>Pseudomonadati</taxon>
        <taxon>Pseudomonadota</taxon>
        <taxon>Gammaproteobacteria</taxon>
        <taxon>Alteromonadales</taxon>
        <taxon>Alteromonadaceae</taxon>
        <taxon>Paraglaciecola</taxon>
    </lineage>
</organism>
<protein>
    <recommendedName>
        <fullName evidence="1">Polysaccharide lyase 14 domain-containing protein</fullName>
    </recommendedName>
</protein>
<dbReference type="EMBL" id="JAWDIO010000002">
    <property type="protein sequence ID" value="MDU0355078.1"/>
    <property type="molecule type" value="Genomic_DNA"/>
</dbReference>
<dbReference type="Proteomes" id="UP001247805">
    <property type="component" value="Unassembled WGS sequence"/>
</dbReference>
<keyword evidence="3" id="KW-1185">Reference proteome</keyword>
<dbReference type="Pfam" id="PF21294">
    <property type="entry name" value="Polysacc_lyase_14"/>
    <property type="match status" value="1"/>
</dbReference>
<proteinExistence type="predicted"/>
<dbReference type="Gene3D" id="2.60.120.200">
    <property type="match status" value="1"/>
</dbReference>
<dbReference type="PANTHER" id="PTHR40124">
    <property type="match status" value="1"/>
</dbReference>
<dbReference type="InterPro" id="IPR048958">
    <property type="entry name" value="Polysacc_lyase_14"/>
</dbReference>
<dbReference type="PANTHER" id="PTHR40124:SF1">
    <property type="entry name" value="DISAGGREGATASE RELATED REPEAT PROTEIN"/>
    <property type="match status" value="1"/>
</dbReference>